<comment type="caution">
    <text evidence="1">The sequence shown here is derived from an EMBL/GenBank/DDBJ whole genome shotgun (WGS) entry which is preliminary data.</text>
</comment>
<keyword evidence="2" id="KW-1185">Reference proteome</keyword>
<sequence>MEELRACISTTITENPQWGQRVPKQFLILEMMFAALVEEGTTIISLEDAELMNTQIGVKPLSTTKLGLFLGVQNICGKMTYIDDPKLRNYIVIDPTCLIDVLKSIVTSVPIIASLRQGRLTKSDLSNIWSSNKFSNFLKHKKIFPAAFGSL</sequence>
<dbReference type="AlphaFoldDB" id="A0A8S3QBC2"/>
<evidence type="ECO:0000313" key="2">
    <source>
        <dbReference type="Proteomes" id="UP000683360"/>
    </source>
</evidence>
<protein>
    <submittedName>
        <fullName evidence="1">Uncharacterized protein</fullName>
    </submittedName>
</protein>
<evidence type="ECO:0000313" key="1">
    <source>
        <dbReference type="EMBL" id="CAG2193375.1"/>
    </source>
</evidence>
<dbReference type="OrthoDB" id="5962960at2759"/>
<gene>
    <name evidence="1" type="ORF">MEDL_8232</name>
</gene>
<reference evidence="1" key="1">
    <citation type="submission" date="2021-03" db="EMBL/GenBank/DDBJ databases">
        <authorList>
            <person name="Bekaert M."/>
        </authorList>
    </citation>
    <scope>NUCLEOTIDE SEQUENCE</scope>
</reference>
<dbReference type="Proteomes" id="UP000683360">
    <property type="component" value="Unassembled WGS sequence"/>
</dbReference>
<proteinExistence type="predicted"/>
<name>A0A8S3QBC2_MYTED</name>
<dbReference type="EMBL" id="CAJPWZ010000459">
    <property type="protein sequence ID" value="CAG2193375.1"/>
    <property type="molecule type" value="Genomic_DNA"/>
</dbReference>
<organism evidence="1 2">
    <name type="scientific">Mytilus edulis</name>
    <name type="common">Blue mussel</name>
    <dbReference type="NCBI Taxonomy" id="6550"/>
    <lineage>
        <taxon>Eukaryota</taxon>
        <taxon>Metazoa</taxon>
        <taxon>Spiralia</taxon>
        <taxon>Lophotrochozoa</taxon>
        <taxon>Mollusca</taxon>
        <taxon>Bivalvia</taxon>
        <taxon>Autobranchia</taxon>
        <taxon>Pteriomorphia</taxon>
        <taxon>Mytilida</taxon>
        <taxon>Mytiloidea</taxon>
        <taxon>Mytilidae</taxon>
        <taxon>Mytilinae</taxon>
        <taxon>Mytilus</taxon>
    </lineage>
</organism>
<accession>A0A8S3QBC2</accession>